<reference evidence="1" key="1">
    <citation type="submission" date="2020-12" db="EMBL/GenBank/DDBJ databases">
        <title>Metabolic potential, ecology and presence of endohyphal bacteria is reflected in genomic diversity of Mucoromycotina.</title>
        <authorList>
            <person name="Muszewska A."/>
            <person name="Okrasinska A."/>
            <person name="Steczkiewicz K."/>
            <person name="Drgas O."/>
            <person name="Orlowska M."/>
            <person name="Perlinska-Lenart U."/>
            <person name="Aleksandrzak-Piekarczyk T."/>
            <person name="Szatraj K."/>
            <person name="Zielenkiewicz U."/>
            <person name="Pilsyk S."/>
            <person name="Malc E."/>
            <person name="Mieczkowski P."/>
            <person name="Kruszewska J.S."/>
            <person name="Biernat P."/>
            <person name="Pawlowska J."/>
        </authorList>
    </citation>
    <scope>NUCLEOTIDE SEQUENCE</scope>
    <source>
        <strain evidence="1">WA0000067209</strain>
    </source>
</reference>
<evidence type="ECO:0000313" key="2">
    <source>
        <dbReference type="Proteomes" id="UP000654370"/>
    </source>
</evidence>
<evidence type="ECO:0000313" key="1">
    <source>
        <dbReference type="EMBL" id="KAG2176249.1"/>
    </source>
</evidence>
<keyword evidence="2" id="KW-1185">Reference proteome</keyword>
<protein>
    <submittedName>
        <fullName evidence="1">Uncharacterized protein</fullName>
    </submittedName>
</protein>
<dbReference type="OrthoDB" id="2320728at2759"/>
<dbReference type="Proteomes" id="UP000654370">
    <property type="component" value="Unassembled WGS sequence"/>
</dbReference>
<dbReference type="AlphaFoldDB" id="A0A8H7PLB2"/>
<comment type="caution">
    <text evidence="1">The sequence shown here is derived from an EMBL/GenBank/DDBJ whole genome shotgun (WGS) entry which is preliminary data.</text>
</comment>
<accession>A0A8H7PLB2</accession>
<proteinExistence type="predicted"/>
<gene>
    <name evidence="1" type="ORF">INT43_005483</name>
</gene>
<sequence length="205" mass="23915">MIYNEGRIRAKEVYFPPADFNPYAKIPTDIDWVREDYYLTVLGKMMNSSASGRTLSVYLDHNQRRYHEALNVGTRWNTSFDRYHNMLKYQQECEERQKRLHHRASTALQEAQRADRMRRSALCNEILPNEANSEGPHGPRSMSDDHTCVADEIQIGFGEDTTQHANEKTGQLKKNDKSRLVHVMKRMKKNMGKSIKDACCWHPIV</sequence>
<dbReference type="EMBL" id="JAEPQZ010000010">
    <property type="protein sequence ID" value="KAG2176249.1"/>
    <property type="molecule type" value="Genomic_DNA"/>
</dbReference>
<organism evidence="1 2">
    <name type="scientific">Mortierella isabellina</name>
    <name type="common">Filamentous fungus</name>
    <name type="synonym">Umbelopsis isabellina</name>
    <dbReference type="NCBI Taxonomy" id="91625"/>
    <lineage>
        <taxon>Eukaryota</taxon>
        <taxon>Fungi</taxon>
        <taxon>Fungi incertae sedis</taxon>
        <taxon>Mucoromycota</taxon>
        <taxon>Mucoromycotina</taxon>
        <taxon>Umbelopsidomycetes</taxon>
        <taxon>Umbelopsidales</taxon>
        <taxon>Umbelopsidaceae</taxon>
        <taxon>Umbelopsis</taxon>
    </lineage>
</organism>
<name>A0A8H7PLB2_MORIS</name>